<sequence length="161" mass="18435">MKFKLTLKSFSFLVSFAFLSVSAFGQQMTPPQQPVQDDFSDSEIETFVQINKEIMPVQEKVQQNMVKTIQENGMEVPRFQELAQAQSAGSLKEVTEDLEEIEKFNKIGQEVMKLQQNMQGEVQGIIEKSNMPAEKFDAIYMAYNTSPKVKEKVDKLLQQDQ</sequence>
<protein>
    <recommendedName>
        <fullName evidence="2">DUF4168 domain-containing protein</fullName>
    </recommendedName>
</protein>
<dbReference type="Proteomes" id="UP000050421">
    <property type="component" value="Unassembled WGS sequence"/>
</dbReference>
<dbReference type="STRING" id="1305737.GCA_000526355_02247"/>
<proteinExistence type="predicted"/>
<dbReference type="EMBL" id="LJXT01000077">
    <property type="protein sequence ID" value="KPQ13880.1"/>
    <property type="molecule type" value="Genomic_DNA"/>
</dbReference>
<gene>
    <name evidence="3" type="ORF">HLUCCX10_11810</name>
</gene>
<feature type="signal peptide" evidence="1">
    <location>
        <begin position="1"/>
        <end position="23"/>
    </location>
</feature>
<feature type="chain" id="PRO_5006146026" description="DUF4168 domain-containing protein" evidence="1">
    <location>
        <begin position="24"/>
        <end position="161"/>
    </location>
</feature>
<dbReference type="AlphaFoldDB" id="A0A0P7Y7D9"/>
<organism evidence="3 4">
    <name type="scientific">Algoriphagus marincola HL-49</name>
    <dbReference type="NCBI Taxonomy" id="1305737"/>
    <lineage>
        <taxon>Bacteria</taxon>
        <taxon>Pseudomonadati</taxon>
        <taxon>Bacteroidota</taxon>
        <taxon>Cytophagia</taxon>
        <taxon>Cytophagales</taxon>
        <taxon>Cyclobacteriaceae</taxon>
        <taxon>Algoriphagus</taxon>
    </lineage>
</organism>
<name>A0A0P7Y7D9_9BACT</name>
<evidence type="ECO:0000313" key="3">
    <source>
        <dbReference type="EMBL" id="KPQ13880.1"/>
    </source>
</evidence>
<evidence type="ECO:0000313" key="4">
    <source>
        <dbReference type="Proteomes" id="UP000050421"/>
    </source>
</evidence>
<reference evidence="3 4" key="1">
    <citation type="submission" date="2015-09" db="EMBL/GenBank/DDBJ databases">
        <title>Identification and resolution of microdiversity through metagenomic sequencing of parallel consortia.</title>
        <authorList>
            <person name="Nelson W.C."/>
            <person name="Romine M.F."/>
            <person name="Lindemann S.R."/>
        </authorList>
    </citation>
    <scope>NUCLEOTIDE SEQUENCE [LARGE SCALE GENOMIC DNA]</scope>
    <source>
        <strain evidence="3">HL-49</strain>
    </source>
</reference>
<feature type="domain" description="DUF4168" evidence="2">
    <location>
        <begin position="99"/>
        <end position="153"/>
    </location>
</feature>
<evidence type="ECO:0000256" key="1">
    <source>
        <dbReference type="SAM" id="SignalP"/>
    </source>
</evidence>
<dbReference type="Pfam" id="PF13767">
    <property type="entry name" value="DUF4168"/>
    <property type="match status" value="1"/>
</dbReference>
<comment type="caution">
    <text evidence="3">The sequence shown here is derived from an EMBL/GenBank/DDBJ whole genome shotgun (WGS) entry which is preliminary data.</text>
</comment>
<keyword evidence="1" id="KW-0732">Signal</keyword>
<dbReference type="OrthoDB" id="838117at2"/>
<accession>A0A0P7Y7D9</accession>
<evidence type="ECO:0000259" key="2">
    <source>
        <dbReference type="Pfam" id="PF13767"/>
    </source>
</evidence>
<dbReference type="InterPro" id="IPR025433">
    <property type="entry name" value="DUF4168"/>
</dbReference>
<dbReference type="PATRIC" id="fig|1305737.6.peg.2978"/>